<dbReference type="EMBL" id="WCUA01000262">
    <property type="protein sequence ID" value="KAB4176926.1"/>
    <property type="molecule type" value="Genomic_DNA"/>
</dbReference>
<dbReference type="Proteomes" id="UP000442334">
    <property type="component" value="Unassembled WGS sequence"/>
</dbReference>
<comment type="caution">
    <text evidence="1">The sequence shown here is derived from an EMBL/GenBank/DDBJ whole genome shotgun (WGS) entry which is preliminary data.</text>
</comment>
<sequence length="24" mass="2707">MKLLVFLAKGFETIEFSAFIDVMG</sequence>
<feature type="non-terminal residue" evidence="1">
    <location>
        <position position="24"/>
    </location>
</feature>
<dbReference type="AlphaFoldDB" id="A0A7J5GQ40"/>
<name>A0A7J5GQ40_BACUN</name>
<evidence type="ECO:0000313" key="2">
    <source>
        <dbReference type="Proteomes" id="UP000442334"/>
    </source>
</evidence>
<accession>A0A7J5GQ40</accession>
<organism evidence="1 2">
    <name type="scientific">Bacteroides uniformis</name>
    <dbReference type="NCBI Taxonomy" id="820"/>
    <lineage>
        <taxon>Bacteria</taxon>
        <taxon>Pseudomonadati</taxon>
        <taxon>Bacteroidota</taxon>
        <taxon>Bacteroidia</taxon>
        <taxon>Bacteroidales</taxon>
        <taxon>Bacteroidaceae</taxon>
        <taxon>Bacteroides</taxon>
    </lineage>
</organism>
<evidence type="ECO:0000313" key="1">
    <source>
        <dbReference type="EMBL" id="KAB4176926.1"/>
    </source>
</evidence>
<protein>
    <submittedName>
        <fullName evidence="1">DJ-1 family protein</fullName>
    </submittedName>
</protein>
<proteinExistence type="predicted"/>
<gene>
    <name evidence="1" type="ORF">GAQ34_23835</name>
</gene>
<reference evidence="1 2" key="1">
    <citation type="journal article" date="2019" name="Nat. Med.">
        <title>A library of human gut bacterial isolates paired with longitudinal multiomics data enables mechanistic microbiome research.</title>
        <authorList>
            <person name="Poyet M."/>
            <person name="Groussin M."/>
            <person name="Gibbons S.M."/>
            <person name="Avila-Pacheco J."/>
            <person name="Jiang X."/>
            <person name="Kearney S.M."/>
            <person name="Perrotta A.R."/>
            <person name="Berdy B."/>
            <person name="Zhao S."/>
            <person name="Lieberman T.D."/>
            <person name="Swanson P.K."/>
            <person name="Smith M."/>
            <person name="Roesemann S."/>
            <person name="Alexander J.E."/>
            <person name="Rich S.A."/>
            <person name="Livny J."/>
            <person name="Vlamakis H."/>
            <person name="Clish C."/>
            <person name="Bullock K."/>
            <person name="Deik A."/>
            <person name="Scott J."/>
            <person name="Pierce K.A."/>
            <person name="Xavier R.J."/>
            <person name="Alm E.J."/>
        </authorList>
    </citation>
    <scope>NUCLEOTIDE SEQUENCE [LARGE SCALE GENOMIC DNA]</scope>
    <source>
        <strain evidence="1 2">BIOML-A21</strain>
    </source>
</reference>